<dbReference type="EMBL" id="NKQK01000001">
    <property type="protein sequence ID" value="PSS36553.1"/>
    <property type="molecule type" value="Genomic_DNA"/>
</dbReference>
<dbReference type="OrthoDB" id="773033at2759"/>
<comment type="caution">
    <text evidence="2">The sequence shown here is derived from an EMBL/GenBank/DDBJ whole genome shotgun (WGS) entry which is preliminary data.</text>
</comment>
<reference evidence="2 3" key="1">
    <citation type="submission" date="2017-07" db="EMBL/GenBank/DDBJ databases">
        <title>An improved, manually edited Actinidia chinensis var. chinensis (kiwifruit) genome highlights the challenges associated with draft genomes and gene prediction in plants.</title>
        <authorList>
            <person name="Pilkington S."/>
            <person name="Crowhurst R."/>
            <person name="Hilario E."/>
            <person name="Nardozza S."/>
            <person name="Fraser L."/>
            <person name="Peng Y."/>
            <person name="Gunaseelan K."/>
            <person name="Simpson R."/>
            <person name="Tahir J."/>
            <person name="Deroles S."/>
            <person name="Templeton K."/>
            <person name="Luo Z."/>
            <person name="Davy M."/>
            <person name="Cheng C."/>
            <person name="Mcneilage M."/>
            <person name="Scaglione D."/>
            <person name="Liu Y."/>
            <person name="Zhang Q."/>
            <person name="Datson P."/>
            <person name="De Silva N."/>
            <person name="Gardiner S."/>
            <person name="Bassett H."/>
            <person name="Chagne D."/>
            <person name="Mccallum J."/>
            <person name="Dzierzon H."/>
            <person name="Deng C."/>
            <person name="Wang Y.-Y."/>
            <person name="Barron N."/>
            <person name="Manako K."/>
            <person name="Bowen J."/>
            <person name="Foster T."/>
            <person name="Erridge Z."/>
            <person name="Tiffin H."/>
            <person name="Waite C."/>
            <person name="Davies K."/>
            <person name="Grierson E."/>
            <person name="Laing W."/>
            <person name="Kirk R."/>
            <person name="Chen X."/>
            <person name="Wood M."/>
            <person name="Montefiori M."/>
            <person name="Brummell D."/>
            <person name="Schwinn K."/>
            <person name="Catanach A."/>
            <person name="Fullerton C."/>
            <person name="Li D."/>
            <person name="Meiyalaghan S."/>
            <person name="Nieuwenhuizen N."/>
            <person name="Read N."/>
            <person name="Prakash R."/>
            <person name="Hunter D."/>
            <person name="Zhang H."/>
            <person name="Mckenzie M."/>
            <person name="Knabel M."/>
            <person name="Harris A."/>
            <person name="Allan A."/>
            <person name="Chen A."/>
            <person name="Janssen B."/>
            <person name="Plunkett B."/>
            <person name="Dwamena C."/>
            <person name="Voogd C."/>
            <person name="Leif D."/>
            <person name="Lafferty D."/>
            <person name="Souleyre E."/>
            <person name="Varkonyi-Gasic E."/>
            <person name="Gambi F."/>
            <person name="Hanley J."/>
            <person name="Yao J.-L."/>
            <person name="Cheung J."/>
            <person name="David K."/>
            <person name="Warren B."/>
            <person name="Marsh K."/>
            <person name="Snowden K."/>
            <person name="Lin-Wang K."/>
            <person name="Brian L."/>
            <person name="Martinez-Sanchez M."/>
            <person name="Wang M."/>
            <person name="Ileperuma N."/>
            <person name="Macnee N."/>
            <person name="Campin R."/>
            <person name="Mcatee P."/>
            <person name="Drummond R."/>
            <person name="Espley R."/>
            <person name="Ireland H."/>
            <person name="Wu R."/>
            <person name="Atkinson R."/>
            <person name="Karunairetnam S."/>
            <person name="Bulley S."/>
            <person name="Chunkath S."/>
            <person name="Hanley Z."/>
            <person name="Storey R."/>
            <person name="Thrimawithana A."/>
            <person name="Thomson S."/>
            <person name="David C."/>
            <person name="Testolin R."/>
        </authorList>
    </citation>
    <scope>NUCLEOTIDE SEQUENCE [LARGE SCALE GENOMIC DNA]</scope>
    <source>
        <strain evidence="3">cv. Red5</strain>
        <tissue evidence="2">Young leaf</tissue>
    </source>
</reference>
<gene>
    <name evidence="2" type="ORF">CEY00_Acc01069</name>
</gene>
<dbReference type="Gramene" id="PSS36553">
    <property type="protein sequence ID" value="PSS36553"/>
    <property type="gene ID" value="CEY00_Acc01069"/>
</dbReference>
<dbReference type="PANTHER" id="PTHR35111">
    <property type="entry name" value="F10A5.9-RELATED"/>
    <property type="match status" value="1"/>
</dbReference>
<evidence type="ECO:0000313" key="2">
    <source>
        <dbReference type="EMBL" id="PSS36553.1"/>
    </source>
</evidence>
<dbReference type="InParanoid" id="A0A2R6S2R7"/>
<name>A0A2R6S2R7_ACTCC</name>
<keyword evidence="2" id="KW-0675">Receptor</keyword>
<organism evidence="2 3">
    <name type="scientific">Actinidia chinensis var. chinensis</name>
    <name type="common">Chinese soft-hair kiwi</name>
    <dbReference type="NCBI Taxonomy" id="1590841"/>
    <lineage>
        <taxon>Eukaryota</taxon>
        <taxon>Viridiplantae</taxon>
        <taxon>Streptophyta</taxon>
        <taxon>Embryophyta</taxon>
        <taxon>Tracheophyta</taxon>
        <taxon>Spermatophyta</taxon>
        <taxon>Magnoliopsida</taxon>
        <taxon>eudicotyledons</taxon>
        <taxon>Gunneridae</taxon>
        <taxon>Pentapetalae</taxon>
        <taxon>asterids</taxon>
        <taxon>Ericales</taxon>
        <taxon>Actinidiaceae</taxon>
        <taxon>Actinidia</taxon>
    </lineage>
</organism>
<dbReference type="OMA" id="EPHHSEA"/>
<keyword evidence="3" id="KW-1185">Reference proteome</keyword>
<sequence>MEKPKPRRRTTKATANLCLPRLRPPTTTRPCCRLSPAMSLLDRLRKAVLRLIMLSAALSTSKATTQPKNTRSISGGDHCGNKYYCYNTNISYQQEPHHSEAFADCIEFIKKSAATTDESRDSTASARGSAGEEVVPVPVM</sequence>
<dbReference type="PANTHER" id="PTHR35111:SF1">
    <property type="entry name" value="OS04G0115900 PROTEIN"/>
    <property type="match status" value="1"/>
</dbReference>
<dbReference type="Proteomes" id="UP000241394">
    <property type="component" value="Chromosome LG1"/>
</dbReference>
<feature type="region of interest" description="Disordered" evidence="1">
    <location>
        <begin position="116"/>
        <end position="140"/>
    </location>
</feature>
<protein>
    <submittedName>
        <fullName evidence="2">Steroid receptor seven-up, A like</fullName>
    </submittedName>
</protein>
<dbReference type="AlphaFoldDB" id="A0A2R6S2R7"/>
<evidence type="ECO:0000256" key="1">
    <source>
        <dbReference type="SAM" id="MobiDB-lite"/>
    </source>
</evidence>
<reference evidence="3" key="2">
    <citation type="journal article" date="2018" name="BMC Genomics">
        <title>A manually annotated Actinidia chinensis var. chinensis (kiwifruit) genome highlights the challenges associated with draft genomes and gene prediction in plants.</title>
        <authorList>
            <person name="Pilkington S.M."/>
            <person name="Crowhurst R."/>
            <person name="Hilario E."/>
            <person name="Nardozza S."/>
            <person name="Fraser L."/>
            <person name="Peng Y."/>
            <person name="Gunaseelan K."/>
            <person name="Simpson R."/>
            <person name="Tahir J."/>
            <person name="Deroles S.C."/>
            <person name="Templeton K."/>
            <person name="Luo Z."/>
            <person name="Davy M."/>
            <person name="Cheng C."/>
            <person name="McNeilage M."/>
            <person name="Scaglione D."/>
            <person name="Liu Y."/>
            <person name="Zhang Q."/>
            <person name="Datson P."/>
            <person name="De Silva N."/>
            <person name="Gardiner S.E."/>
            <person name="Bassett H."/>
            <person name="Chagne D."/>
            <person name="McCallum J."/>
            <person name="Dzierzon H."/>
            <person name="Deng C."/>
            <person name="Wang Y.Y."/>
            <person name="Barron L."/>
            <person name="Manako K."/>
            <person name="Bowen J."/>
            <person name="Foster T.M."/>
            <person name="Erridge Z.A."/>
            <person name="Tiffin H."/>
            <person name="Waite C.N."/>
            <person name="Davies K.M."/>
            <person name="Grierson E.P."/>
            <person name="Laing W.A."/>
            <person name="Kirk R."/>
            <person name="Chen X."/>
            <person name="Wood M."/>
            <person name="Montefiori M."/>
            <person name="Brummell D.A."/>
            <person name="Schwinn K.E."/>
            <person name="Catanach A."/>
            <person name="Fullerton C."/>
            <person name="Li D."/>
            <person name="Meiyalaghan S."/>
            <person name="Nieuwenhuizen N."/>
            <person name="Read N."/>
            <person name="Prakash R."/>
            <person name="Hunter D."/>
            <person name="Zhang H."/>
            <person name="McKenzie M."/>
            <person name="Knabel M."/>
            <person name="Harris A."/>
            <person name="Allan A.C."/>
            <person name="Gleave A."/>
            <person name="Chen A."/>
            <person name="Janssen B.J."/>
            <person name="Plunkett B."/>
            <person name="Ampomah-Dwamena C."/>
            <person name="Voogd C."/>
            <person name="Leif D."/>
            <person name="Lafferty D."/>
            <person name="Souleyre E.J.F."/>
            <person name="Varkonyi-Gasic E."/>
            <person name="Gambi F."/>
            <person name="Hanley J."/>
            <person name="Yao J.L."/>
            <person name="Cheung J."/>
            <person name="David K.M."/>
            <person name="Warren B."/>
            <person name="Marsh K."/>
            <person name="Snowden K.C."/>
            <person name="Lin-Wang K."/>
            <person name="Brian L."/>
            <person name="Martinez-Sanchez M."/>
            <person name="Wang M."/>
            <person name="Ileperuma N."/>
            <person name="Macnee N."/>
            <person name="Campin R."/>
            <person name="McAtee P."/>
            <person name="Drummond R.S.M."/>
            <person name="Espley R.V."/>
            <person name="Ireland H.S."/>
            <person name="Wu R."/>
            <person name="Atkinson R.G."/>
            <person name="Karunairetnam S."/>
            <person name="Bulley S."/>
            <person name="Chunkath S."/>
            <person name="Hanley Z."/>
            <person name="Storey R."/>
            <person name="Thrimawithana A.H."/>
            <person name="Thomson S."/>
            <person name="David C."/>
            <person name="Testolin R."/>
            <person name="Huang H."/>
            <person name="Hellens R.P."/>
            <person name="Schaffer R.J."/>
        </authorList>
    </citation>
    <scope>NUCLEOTIDE SEQUENCE [LARGE SCALE GENOMIC DNA]</scope>
    <source>
        <strain evidence="3">cv. Red5</strain>
    </source>
</reference>
<proteinExistence type="predicted"/>
<accession>A0A2R6S2R7</accession>
<evidence type="ECO:0000313" key="3">
    <source>
        <dbReference type="Proteomes" id="UP000241394"/>
    </source>
</evidence>